<dbReference type="Proteomes" id="UP000001811">
    <property type="component" value="Unplaced"/>
</dbReference>
<dbReference type="InParanoid" id="U3KN01"/>
<dbReference type="Bgee" id="ENSOCUG00000029405">
    <property type="expression patterns" value="Expressed in autopod skin and 2 other cell types or tissues"/>
</dbReference>
<dbReference type="GO" id="GO:0005525">
    <property type="term" value="F:GTP binding"/>
    <property type="evidence" value="ECO:0007669"/>
    <property type="project" value="UniProtKB-KW"/>
</dbReference>
<keyword evidence="2" id="KW-0342">GTP-binding</keyword>
<sequence>MVKNRLHILLICYAHYFFSYQPIVDYLDAQFEAYLQEELKIKHFFEYHDSRVHVCLYFISPTGHSLKSLDIITMKNIDSKVNIIPLIAKADTISKSDLPKFKSRIMSELSSNGIQIYRFPTDDETTAQVNASMNALLPFAVVGSMDEVKVGKRMVRGRDYPWGVLQVENENHCDFVKLRDMLLSTNMEDLKEQTHTQHYERFSFQEIYEAKRQEFHNQYHREEDQLKQRFMQRVREKEATFKEAEKEASAAGLIYFTSTFSGLPNLGGKLERSVDVFEAA</sequence>
<dbReference type="Ensembl" id="ENSOCUT00000033564.2">
    <property type="protein sequence ID" value="ENSOCUP00000026610.1"/>
    <property type="gene ID" value="ENSOCUG00000029405.2"/>
</dbReference>
<reference evidence="4 5" key="1">
    <citation type="journal article" date="2011" name="Nature">
        <title>A high-resolution map of human evolutionary constraint using 29 mammals.</title>
        <authorList>
            <person name="Lindblad-Toh K."/>
            <person name="Garber M."/>
            <person name="Zuk O."/>
            <person name="Lin M.F."/>
            <person name="Parker B.J."/>
            <person name="Washietl S."/>
            <person name="Kheradpour P."/>
            <person name="Ernst J."/>
            <person name="Jordan G."/>
            <person name="Mauceli E."/>
            <person name="Ward L.D."/>
            <person name="Lowe C.B."/>
            <person name="Holloway A.K."/>
            <person name="Clamp M."/>
            <person name="Gnerre S."/>
            <person name="Alfoldi J."/>
            <person name="Beal K."/>
            <person name="Chang J."/>
            <person name="Clawson H."/>
            <person name="Cuff J."/>
            <person name="Di Palma F."/>
            <person name="Fitzgerald S."/>
            <person name="Flicek P."/>
            <person name="Guttman M."/>
            <person name="Hubisz M.J."/>
            <person name="Jaffe D.B."/>
            <person name="Jungreis I."/>
            <person name="Kent W.J."/>
            <person name="Kostka D."/>
            <person name="Lara M."/>
            <person name="Martins A.L."/>
            <person name="Massingham T."/>
            <person name="Moltke I."/>
            <person name="Raney B.J."/>
            <person name="Rasmussen M.D."/>
            <person name="Robinson J."/>
            <person name="Stark A."/>
            <person name="Vilella A.J."/>
            <person name="Wen J."/>
            <person name="Xie X."/>
            <person name="Zody M.C."/>
            <person name="Baldwin J."/>
            <person name="Bloom T."/>
            <person name="Chin C.W."/>
            <person name="Heiman D."/>
            <person name="Nicol R."/>
            <person name="Nusbaum C."/>
            <person name="Young S."/>
            <person name="Wilkinson J."/>
            <person name="Worley K.C."/>
            <person name="Kovar C.L."/>
            <person name="Muzny D.M."/>
            <person name="Gibbs R.A."/>
            <person name="Cree A."/>
            <person name="Dihn H.H."/>
            <person name="Fowler G."/>
            <person name="Jhangiani S."/>
            <person name="Joshi V."/>
            <person name="Lee S."/>
            <person name="Lewis L.R."/>
            <person name="Nazareth L.V."/>
            <person name="Okwuonu G."/>
            <person name="Santibanez J."/>
            <person name="Warren W.C."/>
            <person name="Mardis E.R."/>
            <person name="Weinstock G.M."/>
            <person name="Wilson R.K."/>
            <person name="Delehaunty K."/>
            <person name="Dooling D."/>
            <person name="Fronik C."/>
            <person name="Fulton L."/>
            <person name="Fulton B."/>
            <person name="Graves T."/>
            <person name="Minx P."/>
            <person name="Sodergren E."/>
            <person name="Birney E."/>
            <person name="Margulies E.H."/>
            <person name="Herrero J."/>
            <person name="Green E.D."/>
            <person name="Haussler D."/>
            <person name="Siepel A."/>
            <person name="Goldman N."/>
            <person name="Pollard K.S."/>
            <person name="Pedersen J.S."/>
            <person name="Lander E.S."/>
            <person name="Kellis M."/>
        </authorList>
    </citation>
    <scope>NUCLEOTIDE SEQUENCE [LARGE SCALE GENOMIC DNA]</scope>
    <source>
        <strain evidence="5">Thorbecke</strain>
    </source>
</reference>
<dbReference type="AlphaFoldDB" id="U3KN01"/>
<evidence type="ECO:0000313" key="5">
    <source>
        <dbReference type="Proteomes" id="UP000001811"/>
    </source>
</evidence>
<dbReference type="SMR" id="U3KN01"/>
<dbReference type="Pfam" id="PF00735">
    <property type="entry name" value="Septin"/>
    <property type="match status" value="1"/>
</dbReference>
<dbReference type="InterPro" id="IPR027417">
    <property type="entry name" value="P-loop_NTPase"/>
</dbReference>
<name>U3KN01_RABIT</name>
<evidence type="ECO:0000313" key="4">
    <source>
        <dbReference type="Ensembl" id="ENSOCUP00000026610.1"/>
    </source>
</evidence>
<organism evidence="4 5">
    <name type="scientific">Oryctolagus cuniculus</name>
    <name type="common">Rabbit</name>
    <dbReference type="NCBI Taxonomy" id="9986"/>
    <lineage>
        <taxon>Eukaryota</taxon>
        <taxon>Metazoa</taxon>
        <taxon>Chordata</taxon>
        <taxon>Craniata</taxon>
        <taxon>Vertebrata</taxon>
        <taxon>Euteleostomi</taxon>
        <taxon>Mammalia</taxon>
        <taxon>Eutheria</taxon>
        <taxon>Euarchontoglires</taxon>
        <taxon>Glires</taxon>
        <taxon>Lagomorpha</taxon>
        <taxon>Leporidae</taxon>
        <taxon>Oryctolagus</taxon>
    </lineage>
</organism>
<keyword evidence="5" id="KW-1185">Reference proteome</keyword>
<dbReference type="OMA" id="TIDSKXE"/>
<dbReference type="InterPro" id="IPR030379">
    <property type="entry name" value="G_SEPTIN_dom"/>
</dbReference>
<dbReference type="PANTHER" id="PTHR18884">
    <property type="entry name" value="SEPTIN"/>
    <property type="match status" value="1"/>
</dbReference>
<reference evidence="4" key="2">
    <citation type="submission" date="2025-08" db="UniProtKB">
        <authorList>
            <consortium name="Ensembl"/>
        </authorList>
    </citation>
    <scope>IDENTIFICATION</scope>
    <source>
        <strain evidence="4">Thorbecke</strain>
    </source>
</reference>
<reference evidence="4" key="3">
    <citation type="submission" date="2025-09" db="UniProtKB">
        <authorList>
            <consortium name="Ensembl"/>
        </authorList>
    </citation>
    <scope>IDENTIFICATION</scope>
    <source>
        <strain evidence="4">Thorbecke</strain>
    </source>
</reference>
<proteinExistence type="predicted"/>
<dbReference type="STRING" id="9986.ENSOCUP00000026610"/>
<dbReference type="Gene3D" id="3.40.50.300">
    <property type="entry name" value="P-loop containing nucleotide triphosphate hydrolases"/>
    <property type="match status" value="1"/>
</dbReference>
<dbReference type="CDD" id="cd01850">
    <property type="entry name" value="CDC_Septin"/>
    <property type="match status" value="1"/>
</dbReference>
<accession>U3KN01</accession>
<dbReference type="PIRSF" id="PIRSF006698">
    <property type="entry name" value="Septin"/>
    <property type="match status" value="1"/>
</dbReference>
<dbReference type="InterPro" id="IPR016491">
    <property type="entry name" value="Septin"/>
</dbReference>
<feature type="domain" description="Septin-type G" evidence="3">
    <location>
        <begin position="1"/>
        <end position="209"/>
    </location>
</feature>
<keyword evidence="1" id="KW-0547">Nucleotide-binding</keyword>
<dbReference type="SUPFAM" id="SSF52540">
    <property type="entry name" value="P-loop containing nucleoside triphosphate hydrolases"/>
    <property type="match status" value="1"/>
</dbReference>
<dbReference type="PROSITE" id="PS51719">
    <property type="entry name" value="G_SEPTIN"/>
    <property type="match status" value="1"/>
</dbReference>
<evidence type="ECO:0000256" key="1">
    <source>
        <dbReference type="ARBA" id="ARBA00022741"/>
    </source>
</evidence>
<dbReference type="GeneTree" id="ENSGT00940000161752"/>
<dbReference type="HOGENOM" id="CLU_017718_6_0_1"/>
<dbReference type="PaxDb" id="9986-ENSOCUP00000026610"/>
<dbReference type="eggNOG" id="KOG3859">
    <property type="taxonomic scope" value="Eukaryota"/>
</dbReference>
<evidence type="ECO:0000259" key="3">
    <source>
        <dbReference type="PROSITE" id="PS51719"/>
    </source>
</evidence>
<evidence type="ECO:0000256" key="2">
    <source>
        <dbReference type="ARBA" id="ARBA00023134"/>
    </source>
</evidence>
<protein>
    <recommendedName>
        <fullName evidence="3">Septin-type G domain-containing protein</fullName>
    </recommendedName>
</protein>